<reference evidence="6" key="2">
    <citation type="journal article" date="2021" name="PeerJ">
        <title>Extensive microbial diversity within the chicken gut microbiome revealed by metagenomics and culture.</title>
        <authorList>
            <person name="Gilroy R."/>
            <person name="Ravi A."/>
            <person name="Getino M."/>
            <person name="Pursley I."/>
            <person name="Horton D.L."/>
            <person name="Alikhan N.F."/>
            <person name="Baker D."/>
            <person name="Gharbi K."/>
            <person name="Hall N."/>
            <person name="Watson M."/>
            <person name="Adriaenssens E.M."/>
            <person name="Foster-Nyarko E."/>
            <person name="Jarju S."/>
            <person name="Secka A."/>
            <person name="Antonio M."/>
            <person name="Oren A."/>
            <person name="Chaudhuri R.R."/>
            <person name="La Ragione R."/>
            <person name="Hildebrand F."/>
            <person name="Pallen M.J."/>
        </authorList>
    </citation>
    <scope>NUCLEOTIDE SEQUENCE</scope>
    <source>
        <strain evidence="6">ChiGjej2B2-16831</strain>
    </source>
</reference>
<name>A0A9D1N420_9FIRM</name>
<dbReference type="SUPFAM" id="SSF53850">
    <property type="entry name" value="Periplasmic binding protein-like II"/>
    <property type="match status" value="1"/>
</dbReference>
<evidence type="ECO:0000256" key="4">
    <source>
        <dbReference type="ARBA" id="ARBA00023163"/>
    </source>
</evidence>
<keyword evidence="4" id="KW-0804">Transcription</keyword>
<dbReference type="Gene3D" id="3.40.190.290">
    <property type="match status" value="1"/>
</dbReference>
<evidence type="ECO:0000256" key="1">
    <source>
        <dbReference type="ARBA" id="ARBA00009437"/>
    </source>
</evidence>
<proteinExistence type="inferred from homology"/>
<reference evidence="6" key="1">
    <citation type="submission" date="2020-10" db="EMBL/GenBank/DDBJ databases">
        <authorList>
            <person name="Gilroy R."/>
        </authorList>
    </citation>
    <scope>NUCLEOTIDE SEQUENCE</scope>
    <source>
        <strain evidence="6">ChiGjej2B2-16831</strain>
    </source>
</reference>
<evidence type="ECO:0000313" key="6">
    <source>
        <dbReference type="EMBL" id="HIU94490.1"/>
    </source>
</evidence>
<dbReference type="PANTHER" id="PTHR30126">
    <property type="entry name" value="HTH-TYPE TRANSCRIPTIONAL REGULATOR"/>
    <property type="match status" value="1"/>
</dbReference>
<feature type="non-terminal residue" evidence="6">
    <location>
        <position position="1"/>
    </location>
</feature>
<protein>
    <recommendedName>
        <fullName evidence="5">LysR substrate-binding domain-containing protein</fullName>
    </recommendedName>
</protein>
<comment type="caution">
    <text evidence="6">The sequence shown here is derived from an EMBL/GenBank/DDBJ whole genome shotgun (WGS) entry which is preliminary data.</text>
</comment>
<evidence type="ECO:0000256" key="3">
    <source>
        <dbReference type="ARBA" id="ARBA00023125"/>
    </source>
</evidence>
<dbReference type="Pfam" id="PF03466">
    <property type="entry name" value="LysR_substrate"/>
    <property type="match status" value="1"/>
</dbReference>
<sequence length="226" mass="25275">RVMSEELLVQPDARELSIAASTDAFEYLLPDLMTAYQRTHAGCRFLLVNGDSAFVHEQLRARHARIGFVGTALDRETLTYRPVCRDKLVMITPNNERYRAFQRAGAYGRDLLGEPMIVRGGGSGTRKEFDRYLRSLGRDQQSLQIVARMNQADAVASSVAGGLGVAVISEMAARRYANSGELLVFHLDAEGAYRNIYLAHRKDILFGRAEREFIEFAVAHIRSVHG</sequence>
<evidence type="ECO:0000256" key="2">
    <source>
        <dbReference type="ARBA" id="ARBA00023015"/>
    </source>
</evidence>
<accession>A0A9D1N420</accession>
<dbReference type="Proteomes" id="UP000824128">
    <property type="component" value="Unassembled WGS sequence"/>
</dbReference>
<keyword evidence="2" id="KW-0805">Transcription regulation</keyword>
<evidence type="ECO:0000259" key="5">
    <source>
        <dbReference type="Pfam" id="PF03466"/>
    </source>
</evidence>
<feature type="domain" description="LysR substrate-binding" evidence="5">
    <location>
        <begin position="12"/>
        <end position="220"/>
    </location>
</feature>
<dbReference type="AlphaFoldDB" id="A0A9D1N420"/>
<organism evidence="6 7">
    <name type="scientific">Candidatus Aphodomorpha intestinavium</name>
    <dbReference type="NCBI Taxonomy" id="2840672"/>
    <lineage>
        <taxon>Bacteria</taxon>
        <taxon>Bacillati</taxon>
        <taxon>Bacillota</taxon>
        <taxon>Clostridia</taxon>
        <taxon>Eubacteriales</taxon>
        <taxon>Candidatus Aphodomorpha</taxon>
    </lineage>
</organism>
<dbReference type="InterPro" id="IPR005119">
    <property type="entry name" value="LysR_subst-bd"/>
</dbReference>
<evidence type="ECO:0000313" key="7">
    <source>
        <dbReference type="Proteomes" id="UP000824128"/>
    </source>
</evidence>
<gene>
    <name evidence="6" type="ORF">IAD24_04950</name>
</gene>
<dbReference type="PANTHER" id="PTHR30126:SF40">
    <property type="entry name" value="HTH-TYPE TRANSCRIPTIONAL REGULATOR GLTR"/>
    <property type="match status" value="1"/>
</dbReference>
<dbReference type="GO" id="GO:0000976">
    <property type="term" value="F:transcription cis-regulatory region binding"/>
    <property type="evidence" value="ECO:0007669"/>
    <property type="project" value="TreeGrafter"/>
</dbReference>
<dbReference type="GO" id="GO:0006355">
    <property type="term" value="P:regulation of DNA-templated transcription"/>
    <property type="evidence" value="ECO:0007669"/>
    <property type="project" value="TreeGrafter"/>
</dbReference>
<keyword evidence="3" id="KW-0238">DNA-binding</keyword>
<comment type="similarity">
    <text evidence="1">Belongs to the LysR transcriptional regulatory family.</text>
</comment>
<dbReference type="EMBL" id="DVNZ01000154">
    <property type="protein sequence ID" value="HIU94490.1"/>
    <property type="molecule type" value="Genomic_DNA"/>
</dbReference>